<accession>A0A655AT67</accession>
<evidence type="ECO:0000256" key="1">
    <source>
        <dbReference type="SAM" id="MobiDB-lite"/>
    </source>
</evidence>
<feature type="compositionally biased region" description="Basic and acidic residues" evidence="1">
    <location>
        <begin position="41"/>
        <end position="61"/>
    </location>
</feature>
<sequence>MMALSNDSDTSRSARTASKNRAVGPPCKYPVTNATTVISSEKPKMRNVDMDPSEEKPHNSDEPTSIGQARAAQRGQPARLLFSVVTIHVGWPLAPPR</sequence>
<evidence type="ECO:0000313" key="3">
    <source>
        <dbReference type="Proteomes" id="UP000050164"/>
    </source>
</evidence>
<feature type="compositionally biased region" description="Low complexity" evidence="1">
    <location>
        <begin position="67"/>
        <end position="76"/>
    </location>
</feature>
<reference evidence="2 3" key="1">
    <citation type="submission" date="2015-03" db="EMBL/GenBank/DDBJ databases">
        <authorList>
            <consortium name="Pathogen Informatics"/>
        </authorList>
    </citation>
    <scope>NUCLEOTIDE SEQUENCE [LARGE SCALE GENOMIC DNA]</scope>
    <source>
        <strain evidence="2 3">Bir 185</strain>
    </source>
</reference>
<feature type="region of interest" description="Disordered" evidence="1">
    <location>
        <begin position="1"/>
        <end position="76"/>
    </location>
</feature>
<evidence type="ECO:0000313" key="2">
    <source>
        <dbReference type="EMBL" id="CKT70306.1"/>
    </source>
</evidence>
<protein>
    <submittedName>
        <fullName evidence="2">Uncharacterized protein</fullName>
    </submittedName>
</protein>
<dbReference type="AlphaFoldDB" id="A0A655AT67"/>
<gene>
    <name evidence="2" type="ORF">ERS027659_04746</name>
</gene>
<dbReference type="Proteomes" id="UP000050164">
    <property type="component" value="Unassembled WGS sequence"/>
</dbReference>
<proteinExistence type="predicted"/>
<dbReference type="EMBL" id="CNFT01001862">
    <property type="protein sequence ID" value="CKT70306.1"/>
    <property type="molecule type" value="Genomic_DNA"/>
</dbReference>
<organism evidence="2 3">
    <name type="scientific">Mycobacterium tuberculosis</name>
    <dbReference type="NCBI Taxonomy" id="1773"/>
    <lineage>
        <taxon>Bacteria</taxon>
        <taxon>Bacillati</taxon>
        <taxon>Actinomycetota</taxon>
        <taxon>Actinomycetes</taxon>
        <taxon>Mycobacteriales</taxon>
        <taxon>Mycobacteriaceae</taxon>
        <taxon>Mycobacterium</taxon>
        <taxon>Mycobacterium tuberculosis complex</taxon>
    </lineage>
</organism>
<name>A0A655AT67_MYCTX</name>
<feature type="compositionally biased region" description="Polar residues" evidence="1">
    <location>
        <begin position="1"/>
        <end position="19"/>
    </location>
</feature>